<dbReference type="InterPro" id="IPR004000">
    <property type="entry name" value="Actin"/>
</dbReference>
<organism evidence="2">
    <name type="scientific">Trepomonas sp. PC1</name>
    <dbReference type="NCBI Taxonomy" id="1076344"/>
    <lineage>
        <taxon>Eukaryota</taxon>
        <taxon>Metamonada</taxon>
        <taxon>Diplomonadida</taxon>
        <taxon>Hexamitidae</taxon>
        <taxon>Hexamitinae</taxon>
        <taxon>Trepomonas</taxon>
    </lineage>
</organism>
<comment type="similarity">
    <text evidence="1">Belongs to the actin family.</text>
</comment>
<sequence length="241" mass="27124">QTLKYPISKLTLVVPPLTSESQQKQIKQFCFEKLAVAELLISTGGAFSLYTTGRVEGLVVNIGDTTCFSQSILQNQSIFDYRFISKIGGRQIAQKLLNQVYQVRTNFGFSEHAFGDQAYDLELAYDMKHKLAEITPFNSTQGVEFQLPDGSQLVVQKQQITQACQCLFDTQTEQPGLVELIQRQMNEVPLELHKKLYKNIVITGGSSSIKGLGEKILDSIKKKDLEIEVFGPKNRQYACFQ</sequence>
<dbReference type="PANTHER" id="PTHR11937">
    <property type="entry name" value="ACTIN"/>
    <property type="match status" value="1"/>
</dbReference>
<dbReference type="InterPro" id="IPR043129">
    <property type="entry name" value="ATPase_NBD"/>
</dbReference>
<feature type="non-terminal residue" evidence="2">
    <location>
        <position position="1"/>
    </location>
</feature>
<name>A0A146KBB8_9EUKA</name>
<dbReference type="SUPFAM" id="SSF53067">
    <property type="entry name" value="Actin-like ATPase domain"/>
    <property type="match status" value="2"/>
</dbReference>
<dbReference type="Gene3D" id="3.30.420.40">
    <property type="match status" value="2"/>
</dbReference>
<dbReference type="Gene3D" id="3.90.640.10">
    <property type="entry name" value="Actin, Chain A, domain 4"/>
    <property type="match status" value="1"/>
</dbReference>
<dbReference type="Pfam" id="PF00022">
    <property type="entry name" value="Actin"/>
    <property type="match status" value="1"/>
</dbReference>
<protein>
    <submittedName>
        <fullName evidence="2">Actin-related protein</fullName>
    </submittedName>
</protein>
<dbReference type="AlphaFoldDB" id="A0A146KBB8"/>
<gene>
    <name evidence="2" type="ORF">TPC1_15129</name>
</gene>
<feature type="non-terminal residue" evidence="2">
    <location>
        <position position="241"/>
    </location>
</feature>
<accession>A0A146KBB8</accession>
<reference evidence="2" key="1">
    <citation type="submission" date="2015-07" db="EMBL/GenBank/DDBJ databases">
        <title>Adaptation to a free-living lifestyle via gene acquisitions in the diplomonad Trepomonas sp. PC1.</title>
        <authorList>
            <person name="Xu F."/>
            <person name="Jerlstrom-Hultqvist J."/>
            <person name="Kolisko M."/>
            <person name="Simpson A.G.B."/>
            <person name="Roger A.J."/>
            <person name="Svard S.G."/>
            <person name="Andersson J.O."/>
        </authorList>
    </citation>
    <scope>NUCLEOTIDE SEQUENCE</scope>
    <source>
        <strain evidence="2">PC1</strain>
    </source>
</reference>
<dbReference type="SMART" id="SM00268">
    <property type="entry name" value="ACTIN"/>
    <property type="match status" value="1"/>
</dbReference>
<proteinExistence type="inferred from homology"/>
<dbReference type="EMBL" id="GDID01003800">
    <property type="protein sequence ID" value="JAP92806.1"/>
    <property type="molecule type" value="Transcribed_RNA"/>
</dbReference>
<evidence type="ECO:0000256" key="1">
    <source>
        <dbReference type="RuleBase" id="RU000487"/>
    </source>
</evidence>
<evidence type="ECO:0000313" key="2">
    <source>
        <dbReference type="EMBL" id="JAP92806.1"/>
    </source>
</evidence>